<keyword evidence="3" id="KW-1185">Reference proteome</keyword>
<dbReference type="InterPro" id="IPR004827">
    <property type="entry name" value="bZIP"/>
</dbReference>
<sequence>MVFSQTSLKTRNILKVVDLDRLKPEKNQQANGLTGVIHQGKNGVMPQGTVPTASFSEEYLKPEQLYASTMLHGSNSEFFQELDQLCSDPEREEQTRTIDSHKETEKRACSFDTPHTSFCLQGWDVQDDNSPYGQAGFYSNTSMDTMSPAFDGFALNNDLGPIPEEANEVQFPEQFLDISSLPVVIGGLTSAAALDDSWAYPEPVNWTDTFNTDNTINTDTQKTLPLTEDDSCDAKIISFLPSEVENCDVFLPKLIDQCDDAVLQKEGLHKCERGLSIDVGIRTPSWPADAISTPEVLSYVEQLEKEKCSRAFKELHNDLPLQKTELDLNSVVNIISPCKNNDYEPVTPKSESQLDSDNEDRRTHLSKRKHLDSDDSDETYTPFAEQTSRKYKRKKSNVPIKEMILALEGSQQVGTRRRGRPPKRRDSTLSSTCSIDENSSNISTQESKYRELRDKNNEASKRSRMNRKLKELQMEQLAIDLEERNKKLRVKADILEELTKKVKDALMAAILQK</sequence>
<feature type="compositionally biased region" description="Polar residues" evidence="1">
    <location>
        <begin position="428"/>
        <end position="446"/>
    </location>
</feature>
<evidence type="ECO:0000256" key="1">
    <source>
        <dbReference type="SAM" id="MobiDB-lite"/>
    </source>
</evidence>
<dbReference type="CDD" id="cd14813">
    <property type="entry name" value="bZIP_BmCbz-like"/>
    <property type="match status" value="1"/>
</dbReference>
<dbReference type="SUPFAM" id="SSF57959">
    <property type="entry name" value="Leucine zipper domain"/>
    <property type="match status" value="1"/>
</dbReference>
<dbReference type="SMART" id="SM00338">
    <property type="entry name" value="BRLZ"/>
    <property type="match status" value="1"/>
</dbReference>
<proteinExistence type="predicted"/>
<accession>A0A6J2JC65</accession>
<protein>
    <submittedName>
        <fullName evidence="4 5">Uncharacterized protein LOC114239876</fullName>
    </submittedName>
</protein>
<name>A0A6J2JC65_BOMMA</name>
<dbReference type="PROSITE" id="PS50217">
    <property type="entry name" value="BZIP"/>
    <property type="match status" value="1"/>
</dbReference>
<evidence type="ECO:0000313" key="3">
    <source>
        <dbReference type="Proteomes" id="UP000504629"/>
    </source>
</evidence>
<reference evidence="4 5" key="1">
    <citation type="submission" date="2025-04" db="UniProtKB">
        <authorList>
            <consortium name="RefSeq"/>
        </authorList>
    </citation>
    <scope>IDENTIFICATION</scope>
    <source>
        <tissue evidence="4 5">Silk gland</tissue>
    </source>
</reference>
<dbReference type="Proteomes" id="UP000504629">
    <property type="component" value="Unplaced"/>
</dbReference>
<gene>
    <name evidence="4 5" type="primary">LOC114239876</name>
</gene>
<dbReference type="OrthoDB" id="6624782at2759"/>
<feature type="domain" description="BZIP" evidence="2">
    <location>
        <begin position="446"/>
        <end position="509"/>
    </location>
</feature>
<evidence type="ECO:0000313" key="5">
    <source>
        <dbReference type="RefSeq" id="XP_028026094.1"/>
    </source>
</evidence>
<evidence type="ECO:0000259" key="2">
    <source>
        <dbReference type="PROSITE" id="PS50217"/>
    </source>
</evidence>
<dbReference type="GO" id="GO:0003700">
    <property type="term" value="F:DNA-binding transcription factor activity"/>
    <property type="evidence" value="ECO:0007669"/>
    <property type="project" value="InterPro"/>
</dbReference>
<dbReference type="KEGG" id="bman:114239876"/>
<dbReference type="Pfam" id="PF07716">
    <property type="entry name" value="bZIP_2"/>
    <property type="match status" value="1"/>
</dbReference>
<dbReference type="RefSeq" id="XP_028026094.1">
    <property type="nucleotide sequence ID" value="XM_028170293.1"/>
</dbReference>
<dbReference type="RefSeq" id="XP_028026093.1">
    <property type="nucleotide sequence ID" value="XM_028170292.1"/>
</dbReference>
<dbReference type="GO" id="GO:0005634">
    <property type="term" value="C:nucleus"/>
    <property type="evidence" value="ECO:0007669"/>
    <property type="project" value="UniProtKB-ARBA"/>
</dbReference>
<dbReference type="InterPro" id="IPR046347">
    <property type="entry name" value="bZIP_sf"/>
</dbReference>
<feature type="compositionally biased region" description="Basic and acidic residues" evidence="1">
    <location>
        <begin position="447"/>
        <end position="461"/>
    </location>
</feature>
<evidence type="ECO:0000313" key="4">
    <source>
        <dbReference type="RefSeq" id="XP_028026093.1"/>
    </source>
</evidence>
<dbReference type="GeneID" id="114239876"/>
<feature type="region of interest" description="Disordered" evidence="1">
    <location>
        <begin position="409"/>
        <end position="463"/>
    </location>
</feature>
<dbReference type="AlphaFoldDB" id="A0A6J2JC65"/>
<dbReference type="CTD" id="692648"/>
<feature type="region of interest" description="Disordered" evidence="1">
    <location>
        <begin position="339"/>
        <end position="396"/>
    </location>
</feature>
<organism evidence="3 5">
    <name type="scientific">Bombyx mandarina</name>
    <name type="common">Wild silk moth</name>
    <name type="synonym">Wild silkworm</name>
    <dbReference type="NCBI Taxonomy" id="7092"/>
    <lineage>
        <taxon>Eukaryota</taxon>
        <taxon>Metazoa</taxon>
        <taxon>Ecdysozoa</taxon>
        <taxon>Arthropoda</taxon>
        <taxon>Hexapoda</taxon>
        <taxon>Insecta</taxon>
        <taxon>Pterygota</taxon>
        <taxon>Neoptera</taxon>
        <taxon>Endopterygota</taxon>
        <taxon>Lepidoptera</taxon>
        <taxon>Glossata</taxon>
        <taxon>Ditrysia</taxon>
        <taxon>Bombycoidea</taxon>
        <taxon>Bombycidae</taxon>
        <taxon>Bombycinae</taxon>
        <taxon>Bombyx</taxon>
    </lineage>
</organism>
<dbReference type="Gene3D" id="1.20.5.170">
    <property type="match status" value="1"/>
</dbReference>